<dbReference type="EMBL" id="WWEQ01000079">
    <property type="protein sequence ID" value="MYM20809.1"/>
    <property type="molecule type" value="Genomic_DNA"/>
</dbReference>
<organism evidence="3 4">
    <name type="scientific">Brevibacterium rongguiense</name>
    <dbReference type="NCBI Taxonomy" id="2695267"/>
    <lineage>
        <taxon>Bacteria</taxon>
        <taxon>Bacillati</taxon>
        <taxon>Actinomycetota</taxon>
        <taxon>Actinomycetes</taxon>
        <taxon>Micrococcales</taxon>
        <taxon>Brevibacteriaceae</taxon>
        <taxon>Brevibacterium</taxon>
    </lineage>
</organism>
<comment type="caution">
    <text evidence="3">The sequence shown here is derived from an EMBL/GenBank/DDBJ whole genome shotgun (WGS) entry which is preliminary data.</text>
</comment>
<accession>A0A6N9H9V5</accession>
<protein>
    <recommendedName>
        <fullName evidence="2">YoaR-like putative peptidoglycan binding domain-containing protein</fullName>
    </recommendedName>
</protein>
<dbReference type="InterPro" id="IPR007391">
    <property type="entry name" value="Vancomycin_resist_VanW"/>
</dbReference>
<evidence type="ECO:0000313" key="4">
    <source>
        <dbReference type="Proteomes" id="UP000469215"/>
    </source>
</evidence>
<feature type="compositionally biased region" description="Polar residues" evidence="1">
    <location>
        <begin position="487"/>
        <end position="506"/>
    </location>
</feature>
<feature type="domain" description="YoaR-like putative peptidoglycan binding" evidence="2">
    <location>
        <begin position="232"/>
        <end position="305"/>
    </location>
</feature>
<dbReference type="Pfam" id="PF12229">
    <property type="entry name" value="PG_binding_4"/>
    <property type="match status" value="1"/>
</dbReference>
<evidence type="ECO:0000256" key="1">
    <source>
        <dbReference type="SAM" id="MobiDB-lite"/>
    </source>
</evidence>
<evidence type="ECO:0000259" key="2">
    <source>
        <dbReference type="Pfam" id="PF12229"/>
    </source>
</evidence>
<reference evidence="3 4" key="1">
    <citation type="submission" date="2020-01" db="EMBL/GenBank/DDBJ databases">
        <authorList>
            <person name="Deng T."/>
        </authorList>
    </citation>
    <scope>NUCLEOTIDE SEQUENCE [LARGE SCALE GENOMIC DNA]</scope>
    <source>
        <strain evidence="3 4">5221</strain>
    </source>
</reference>
<dbReference type="RefSeq" id="WP_160954221.1">
    <property type="nucleotide sequence ID" value="NZ_WWEQ01000079.1"/>
</dbReference>
<dbReference type="AlphaFoldDB" id="A0A6N9H9V5"/>
<keyword evidence="4" id="KW-1185">Reference proteome</keyword>
<sequence>MLALLFGAYAAAAALSGRTIPHGTSVAGVDVGSKSRAEAAAALRAGLDKRASKPVELTAAQGERTARTQLKPADAGLAPDIDGTVDALLGFTLDPRIVVPRLLGGSERPVDIAADDHALTTASDAAAKKLSAAPTDAALTVTGSTTHVKKAATGIEADGAAVRSALRTGWLREDSLRVASEAADPQVSTADAQEAQRSLAEPALSKPLVLTVRGSGQESRVTVRPAQLAAALSFPAKDGALTRSIDAKRLHAAIAKQDSTLGTAARDASFRMSGGAPVVVPARSGTTVEPKALVAGVEHAVGAANRTAAVTRTVQEPEFTTADAKKADVSQVASEFHTPYNSEPARDANLRTAARKVTGTVVMPGKRFSLNDTLGERTAANGYRKAGVISGGEMKEDYGGGVSQVSTTLFNAAFFAGFELNEHQAHSRYISRYPEGREATLDWRSIDMAFTNTTKSPVVLAMDVSGGRVTAQVFGTRAYDVKAESSGRFNRTSPGTKQGSGSTCRPQSPKGGWSITIKRTMTEKATGRTTRDQFTTVYAPVTGITCR</sequence>
<gene>
    <name evidence="3" type="ORF">GSY69_12765</name>
</gene>
<dbReference type="InterPro" id="IPR052913">
    <property type="entry name" value="Glycopeptide_resist_protein"/>
</dbReference>
<dbReference type="Proteomes" id="UP000469215">
    <property type="component" value="Unassembled WGS sequence"/>
</dbReference>
<dbReference type="PANTHER" id="PTHR35788:SF1">
    <property type="entry name" value="EXPORTED PROTEIN"/>
    <property type="match status" value="1"/>
</dbReference>
<dbReference type="InterPro" id="IPR022029">
    <property type="entry name" value="YoaR-like_PG-bd"/>
</dbReference>
<evidence type="ECO:0000313" key="3">
    <source>
        <dbReference type="EMBL" id="MYM20809.1"/>
    </source>
</evidence>
<dbReference type="PANTHER" id="PTHR35788">
    <property type="entry name" value="EXPORTED PROTEIN-RELATED"/>
    <property type="match status" value="1"/>
</dbReference>
<proteinExistence type="predicted"/>
<feature type="region of interest" description="Disordered" evidence="1">
    <location>
        <begin position="485"/>
        <end position="514"/>
    </location>
</feature>
<dbReference type="Pfam" id="PF04294">
    <property type="entry name" value="VanW"/>
    <property type="match status" value="1"/>
</dbReference>
<name>A0A6N9H9V5_9MICO</name>